<dbReference type="EMBL" id="CAJNRG010004777">
    <property type="protein sequence ID" value="CAF2069085.1"/>
    <property type="molecule type" value="Genomic_DNA"/>
</dbReference>
<dbReference type="Gene3D" id="3.80.10.10">
    <property type="entry name" value="Ribonuclease Inhibitor"/>
    <property type="match status" value="1"/>
</dbReference>
<dbReference type="Proteomes" id="UP000663887">
    <property type="component" value="Unassembled WGS sequence"/>
</dbReference>
<evidence type="ECO:0000313" key="1">
    <source>
        <dbReference type="EMBL" id="CAF2069085.1"/>
    </source>
</evidence>
<gene>
    <name evidence="2" type="ORF">UXM345_LOCUS34167</name>
    <name evidence="1" type="ORF">XDN619_LOCUS12177</name>
</gene>
<evidence type="ECO:0000313" key="3">
    <source>
        <dbReference type="Proteomes" id="UP000663887"/>
    </source>
</evidence>
<accession>A0A816R8M1</accession>
<dbReference type="SUPFAM" id="SSF52047">
    <property type="entry name" value="RNI-like"/>
    <property type="match status" value="1"/>
</dbReference>
<comment type="caution">
    <text evidence="1">The sequence shown here is derived from an EMBL/GenBank/DDBJ whole genome shotgun (WGS) entry which is preliminary data.</text>
</comment>
<protein>
    <submittedName>
        <fullName evidence="1">Uncharacterized protein</fullName>
    </submittedName>
</protein>
<organism evidence="1 3">
    <name type="scientific">Rotaria magnacalcarata</name>
    <dbReference type="NCBI Taxonomy" id="392030"/>
    <lineage>
        <taxon>Eukaryota</taxon>
        <taxon>Metazoa</taxon>
        <taxon>Spiralia</taxon>
        <taxon>Gnathifera</taxon>
        <taxon>Rotifera</taxon>
        <taxon>Eurotatoria</taxon>
        <taxon>Bdelloidea</taxon>
        <taxon>Philodinida</taxon>
        <taxon>Philodinidae</taxon>
        <taxon>Rotaria</taxon>
    </lineage>
</organism>
<evidence type="ECO:0000313" key="2">
    <source>
        <dbReference type="EMBL" id="CAF4315362.1"/>
    </source>
</evidence>
<dbReference type="AlphaFoldDB" id="A0A816R8M1"/>
<dbReference type="Proteomes" id="UP000663842">
    <property type="component" value="Unassembled WGS sequence"/>
</dbReference>
<proteinExistence type="predicted"/>
<sequence>MDQQQMKCFRYVKINDRYRICTQYNKSTKAKTAIEELCPDIWQQIFEYFNAIELFFSLAHITIAGDEVLFNRNHHFRLQKLVLDADVTTLPEKLSLDQVISLELHQNSCLNTIEQCLELRSLKLIGLPEWVICFLRKISNANIKLEQLVLTVPGIGSLYDLLASILPLFSLRRLAIYANESEEKVKAGALPLTQTKIEQFILHSCSSISWNELSYILSGLSNIRFLDATLFHHNMNSFCWFTFPKLRYICLILVEVSFEWIIQLVKTMPSLVKLKLKGLVDGEGFIINHKWLNLFESCSSLAIVQVNLSLERDTNYFCINMIQAALREINLNLRCIEDYYDYYFTGESQQRWWNLSGMIMKQPVHS</sequence>
<dbReference type="EMBL" id="CAJOBF010012183">
    <property type="protein sequence ID" value="CAF4315362.1"/>
    <property type="molecule type" value="Genomic_DNA"/>
</dbReference>
<dbReference type="InterPro" id="IPR032675">
    <property type="entry name" value="LRR_dom_sf"/>
</dbReference>
<reference evidence="1" key="1">
    <citation type="submission" date="2021-02" db="EMBL/GenBank/DDBJ databases">
        <authorList>
            <person name="Nowell W R."/>
        </authorList>
    </citation>
    <scope>NUCLEOTIDE SEQUENCE</scope>
</reference>
<name>A0A816R8M1_9BILA</name>